<dbReference type="AlphaFoldDB" id="A0ABD1W5Y1"/>
<keyword evidence="2" id="KW-1185">Reference proteome</keyword>
<gene>
    <name evidence="1" type="ORF">Fot_14159</name>
</gene>
<organism evidence="1 2">
    <name type="scientific">Forsythia ovata</name>
    <dbReference type="NCBI Taxonomy" id="205694"/>
    <lineage>
        <taxon>Eukaryota</taxon>
        <taxon>Viridiplantae</taxon>
        <taxon>Streptophyta</taxon>
        <taxon>Embryophyta</taxon>
        <taxon>Tracheophyta</taxon>
        <taxon>Spermatophyta</taxon>
        <taxon>Magnoliopsida</taxon>
        <taxon>eudicotyledons</taxon>
        <taxon>Gunneridae</taxon>
        <taxon>Pentapetalae</taxon>
        <taxon>asterids</taxon>
        <taxon>lamiids</taxon>
        <taxon>Lamiales</taxon>
        <taxon>Oleaceae</taxon>
        <taxon>Forsythieae</taxon>
        <taxon>Forsythia</taxon>
    </lineage>
</organism>
<proteinExistence type="predicted"/>
<dbReference type="EMBL" id="JBFOLJ010000004">
    <property type="protein sequence ID" value="KAL2544926.1"/>
    <property type="molecule type" value="Genomic_DNA"/>
</dbReference>
<evidence type="ECO:0000313" key="1">
    <source>
        <dbReference type="EMBL" id="KAL2544926.1"/>
    </source>
</evidence>
<comment type="caution">
    <text evidence="1">The sequence shown here is derived from an EMBL/GenBank/DDBJ whole genome shotgun (WGS) entry which is preliminary data.</text>
</comment>
<reference evidence="2" key="1">
    <citation type="submission" date="2024-07" db="EMBL/GenBank/DDBJ databases">
        <title>Two chromosome-level genome assemblies of Korean endemic species Abeliophyllum distichum and Forsythia ovata (Oleaceae).</title>
        <authorList>
            <person name="Jang H."/>
        </authorList>
    </citation>
    <scope>NUCLEOTIDE SEQUENCE [LARGE SCALE GENOMIC DNA]</scope>
</reference>
<name>A0ABD1W5Y1_9LAMI</name>
<protein>
    <submittedName>
        <fullName evidence="1">Uncharacterized protein</fullName>
    </submittedName>
</protein>
<evidence type="ECO:0000313" key="2">
    <source>
        <dbReference type="Proteomes" id="UP001604277"/>
    </source>
</evidence>
<dbReference type="Proteomes" id="UP001604277">
    <property type="component" value="Unassembled WGS sequence"/>
</dbReference>
<sequence>MVAMHGTNLQLQHLMDTDIANEGSIYNTNASVFHQHYVENQPLNVLSYADYPAPDHVVPHSGGDQCYIGPFVDTGLVSLEKHSQIETPRGFIDAWSKPLACATHADYINDKKNRRCLVHHPNVDSHSPNASAVDLLRIDTHNPINSLQNN</sequence>
<accession>A0ABD1W5Y1</accession>